<name>A0A2C9VCQ3_MANES</name>
<protein>
    <submittedName>
        <fullName evidence="1">Uncharacterized protein</fullName>
    </submittedName>
</protein>
<accession>A0A2C9VCQ3</accession>
<dbReference type="AlphaFoldDB" id="A0A2C9VCQ3"/>
<organism evidence="1">
    <name type="scientific">Manihot esculenta</name>
    <name type="common">Cassava</name>
    <name type="synonym">Jatropha manihot</name>
    <dbReference type="NCBI Taxonomy" id="3983"/>
    <lineage>
        <taxon>Eukaryota</taxon>
        <taxon>Viridiplantae</taxon>
        <taxon>Streptophyta</taxon>
        <taxon>Embryophyta</taxon>
        <taxon>Tracheophyta</taxon>
        <taxon>Spermatophyta</taxon>
        <taxon>Magnoliopsida</taxon>
        <taxon>eudicotyledons</taxon>
        <taxon>Gunneridae</taxon>
        <taxon>Pentapetalae</taxon>
        <taxon>rosids</taxon>
        <taxon>fabids</taxon>
        <taxon>Malpighiales</taxon>
        <taxon>Euphorbiaceae</taxon>
        <taxon>Crotonoideae</taxon>
        <taxon>Manihoteae</taxon>
        <taxon>Manihot</taxon>
    </lineage>
</organism>
<proteinExistence type="predicted"/>
<gene>
    <name evidence="1" type="ORF">MANES_08G020400</name>
</gene>
<dbReference type="EMBL" id="CM004394">
    <property type="protein sequence ID" value="OAY42843.1"/>
    <property type="molecule type" value="Genomic_DNA"/>
</dbReference>
<sequence>MGIFLDSNYQLRTCLMSDVNWYQCIAMLQLLQQLNCGILLKSCFHITPLWL</sequence>
<reference evidence="1" key="1">
    <citation type="submission" date="2016-02" db="EMBL/GenBank/DDBJ databases">
        <title>WGS assembly of Manihot esculenta.</title>
        <authorList>
            <person name="Bredeson J.V."/>
            <person name="Prochnik S.E."/>
            <person name="Lyons J.B."/>
            <person name="Schmutz J."/>
            <person name="Grimwood J."/>
            <person name="Vrebalov J."/>
            <person name="Bart R.S."/>
            <person name="Amuge T."/>
            <person name="Ferguson M.E."/>
            <person name="Green R."/>
            <person name="Putnam N."/>
            <person name="Stites J."/>
            <person name="Rounsley S."/>
            <person name="Rokhsar D.S."/>
        </authorList>
    </citation>
    <scope>NUCLEOTIDE SEQUENCE [LARGE SCALE GENOMIC DNA]</scope>
    <source>
        <tissue evidence="1">Leaf</tissue>
    </source>
</reference>
<evidence type="ECO:0000313" key="1">
    <source>
        <dbReference type="EMBL" id="OAY42843.1"/>
    </source>
</evidence>